<dbReference type="PANTHER" id="PTHR43861">
    <property type="entry name" value="TRANS-ACONITATE 2-METHYLTRANSFERASE-RELATED"/>
    <property type="match status" value="1"/>
</dbReference>
<dbReference type="Pfam" id="PF13489">
    <property type="entry name" value="Methyltransf_23"/>
    <property type="match status" value="1"/>
</dbReference>
<accession>A0A7V4KEF1</accession>
<keyword evidence="1" id="KW-0808">Transferase</keyword>
<dbReference type="Gene3D" id="3.40.50.150">
    <property type="entry name" value="Vaccinia Virus protein VP39"/>
    <property type="match status" value="1"/>
</dbReference>
<comment type="caution">
    <text evidence="1">The sequence shown here is derived from an EMBL/GenBank/DDBJ whole genome shotgun (WGS) entry which is preliminary data.</text>
</comment>
<dbReference type="CDD" id="cd02440">
    <property type="entry name" value="AdoMet_MTases"/>
    <property type="match status" value="1"/>
</dbReference>
<sequence>MLNYRFPAEYYNSIANVYDKMYEDVYWNIARQQIKVTIEKHIFSMSGLSVIDIGGGTGYWSLWALKKGTRVTFVEPAQRMIEQAKDKLRKEMGMDLREVPIEFINCPAEDLDFHLHLEEKFDVILLLGDVLSYVDNLEKTMENILRASKKGTLVFGTVDNYFSYLKDVIIYGSWEDYNYLVNHRRLPIGSEYGTFEARAFEPAEIENIFEDYGFKVIELSALASMPSLESSIKYGKYFIFESEHLFFVAKKV</sequence>
<dbReference type="GO" id="GO:0008168">
    <property type="term" value="F:methyltransferase activity"/>
    <property type="evidence" value="ECO:0007669"/>
    <property type="project" value="UniProtKB-KW"/>
</dbReference>
<proteinExistence type="predicted"/>
<dbReference type="EMBL" id="DSZZ01000372">
    <property type="protein sequence ID" value="HGU53450.1"/>
    <property type="molecule type" value="Genomic_DNA"/>
</dbReference>
<organism evidence="1">
    <name type="scientific">Fervidobacterium pennivorans</name>
    <dbReference type="NCBI Taxonomy" id="93466"/>
    <lineage>
        <taxon>Bacteria</taxon>
        <taxon>Thermotogati</taxon>
        <taxon>Thermotogota</taxon>
        <taxon>Thermotogae</taxon>
        <taxon>Thermotogales</taxon>
        <taxon>Fervidobacteriaceae</taxon>
        <taxon>Fervidobacterium</taxon>
    </lineage>
</organism>
<dbReference type="InterPro" id="IPR029063">
    <property type="entry name" value="SAM-dependent_MTases_sf"/>
</dbReference>
<dbReference type="AlphaFoldDB" id="A0A7V4KEF1"/>
<name>A0A7V4KEF1_FERPE</name>
<keyword evidence="1" id="KW-0489">Methyltransferase</keyword>
<dbReference type="GO" id="GO:0032259">
    <property type="term" value="P:methylation"/>
    <property type="evidence" value="ECO:0007669"/>
    <property type="project" value="UniProtKB-KW"/>
</dbReference>
<dbReference type="SUPFAM" id="SSF53335">
    <property type="entry name" value="S-adenosyl-L-methionine-dependent methyltransferases"/>
    <property type="match status" value="1"/>
</dbReference>
<protein>
    <submittedName>
        <fullName evidence="1">Class I SAM-dependent methyltransferase</fullName>
    </submittedName>
</protein>
<reference evidence="1" key="1">
    <citation type="journal article" date="2020" name="mSystems">
        <title>Genome- and Community-Level Interaction Insights into Carbon Utilization and Element Cycling Functions of Hydrothermarchaeota in Hydrothermal Sediment.</title>
        <authorList>
            <person name="Zhou Z."/>
            <person name="Liu Y."/>
            <person name="Xu W."/>
            <person name="Pan J."/>
            <person name="Luo Z.H."/>
            <person name="Li M."/>
        </authorList>
    </citation>
    <scope>NUCLEOTIDE SEQUENCE [LARGE SCALE GENOMIC DNA]</scope>
    <source>
        <strain evidence="1">SpSt-61</strain>
    </source>
</reference>
<gene>
    <name evidence="1" type="ORF">ENT78_08040</name>
</gene>
<evidence type="ECO:0000313" key="1">
    <source>
        <dbReference type="EMBL" id="HGU53450.1"/>
    </source>
</evidence>